<evidence type="ECO:0000313" key="4">
    <source>
        <dbReference type="RefSeq" id="XP_056858103.1"/>
    </source>
</evidence>
<proteinExistence type="predicted"/>
<accession>A0A6J0MNR6</accession>
<evidence type="ECO:0000313" key="2">
    <source>
        <dbReference type="Proteomes" id="UP000504610"/>
    </source>
</evidence>
<evidence type="ECO:0000259" key="1">
    <source>
        <dbReference type="Pfam" id="PF13966"/>
    </source>
</evidence>
<keyword evidence="2" id="KW-1185">Reference proteome</keyword>
<dbReference type="KEGG" id="rsz:108845394"/>
<protein>
    <submittedName>
        <fullName evidence="3">Uncharacterized protein LOC108845394</fullName>
    </submittedName>
    <submittedName>
        <fullName evidence="4">Uncharacterized protein LOC130507406</fullName>
    </submittedName>
</protein>
<dbReference type="InterPro" id="IPR026960">
    <property type="entry name" value="RVT-Znf"/>
</dbReference>
<dbReference type="OrthoDB" id="1105275at2759"/>
<dbReference type="Proteomes" id="UP000504610">
    <property type="component" value="Chromosome 3"/>
</dbReference>
<dbReference type="GeneID" id="108845394"/>
<feature type="domain" description="Reverse transcriptase zinc-binding" evidence="1">
    <location>
        <begin position="59"/>
        <end position="143"/>
    </location>
</feature>
<dbReference type="PANTHER" id="PTHR33116">
    <property type="entry name" value="REVERSE TRANSCRIPTASE ZINC-BINDING DOMAIN-CONTAINING PROTEIN-RELATED-RELATED"/>
    <property type="match status" value="1"/>
</dbReference>
<name>A0A6J0MNR6_RAPSA</name>
<organism evidence="2 3">
    <name type="scientific">Raphanus sativus</name>
    <name type="common">Radish</name>
    <name type="synonym">Raphanus raphanistrum var. sativus</name>
    <dbReference type="NCBI Taxonomy" id="3726"/>
    <lineage>
        <taxon>Eukaryota</taxon>
        <taxon>Viridiplantae</taxon>
        <taxon>Streptophyta</taxon>
        <taxon>Embryophyta</taxon>
        <taxon>Tracheophyta</taxon>
        <taxon>Spermatophyta</taxon>
        <taxon>Magnoliopsida</taxon>
        <taxon>eudicotyledons</taxon>
        <taxon>Gunneridae</taxon>
        <taxon>Pentapetalae</taxon>
        <taxon>rosids</taxon>
        <taxon>malvids</taxon>
        <taxon>Brassicales</taxon>
        <taxon>Brassicaceae</taxon>
        <taxon>Brassiceae</taxon>
        <taxon>Raphanus</taxon>
    </lineage>
</organism>
<reference evidence="2" key="1">
    <citation type="journal article" date="2019" name="Database">
        <title>The radish genome database (RadishGD): an integrated information resource for radish genomics.</title>
        <authorList>
            <person name="Yu H.J."/>
            <person name="Baek S."/>
            <person name="Lee Y.J."/>
            <person name="Cho A."/>
            <person name="Mun J.H."/>
        </authorList>
    </citation>
    <scope>NUCLEOTIDE SEQUENCE [LARGE SCALE GENOMIC DNA]</scope>
    <source>
        <strain evidence="2">cv. WK10039</strain>
    </source>
</reference>
<reference evidence="3 4" key="2">
    <citation type="submission" date="2025-04" db="UniProtKB">
        <authorList>
            <consortium name="RefSeq"/>
        </authorList>
    </citation>
    <scope>IDENTIFICATION</scope>
    <source>
        <tissue evidence="3 4">Leaf</tissue>
    </source>
</reference>
<dbReference type="KEGG" id="rsz:130507406"/>
<gene>
    <name evidence="3" type="primary">LOC108845394</name>
    <name evidence="4" type="synonym">LOC130507406</name>
</gene>
<dbReference type="RefSeq" id="XP_056858103.1">
    <property type="nucleotide sequence ID" value="XM_057002123.1"/>
</dbReference>
<dbReference type="Pfam" id="PF13966">
    <property type="entry name" value="zf-RVT"/>
    <property type="match status" value="1"/>
</dbReference>
<evidence type="ECO:0000313" key="3">
    <source>
        <dbReference type="RefSeq" id="XP_018474115.1"/>
    </source>
</evidence>
<sequence>MGIPLNATVADSMKHRRRSHRVQLLNRVEVEIERVKESRGVEEDVSKWKNSKGKYKTKFSTKETWLSIREDHPLCYWYKAVWFKHATPRYSFITWVAMRGRLATGDRMLVWSGNIDATCVLCKNPLETIQHLFFECPYSAQVWEALMKGVMVDQYMGDWETLIRLIVDDTGWSKVKVFVMRYMFQATIYMIWRERNRRRHGEKAVPTMSMVSQLDKNMRNQLTVIRSRGDEKFEGGMAYWFEAR</sequence>
<dbReference type="AlphaFoldDB" id="A0A6J0MNR6"/>
<dbReference type="PANTHER" id="PTHR33116:SF84">
    <property type="entry name" value="RNA-DIRECTED DNA POLYMERASE"/>
    <property type="match status" value="1"/>
</dbReference>
<dbReference type="RefSeq" id="XP_018474115.1">
    <property type="nucleotide sequence ID" value="XM_018618613.1"/>
</dbReference>